<dbReference type="RefSeq" id="WP_061416852.1">
    <property type="nucleotide sequence ID" value="NZ_KQ969037.1"/>
</dbReference>
<dbReference type="PATRIC" id="fig|1303.76.peg.391"/>
<evidence type="ECO:0008006" key="3">
    <source>
        <dbReference type="Google" id="ProtNLM"/>
    </source>
</evidence>
<name>A0A139MBL2_STROR</name>
<sequence>MGTWSATIFGNDTSLDVKEEFFERYNGGEETATIKNDLTMDLDDDDRYNVLFALAHCMWEVGQLDDGFLLEIKEIIDKKEELALAQELGADSKFLKQRSANLENFLEKISVKKEKPKKRIAPPVPVESKYRNGAVMVFQYEDDVYGSLIAADGAFFDKETYYAYLLTDIKIPRKPTMKDVREARIIDPSFHSQEYNSFRDSKYYYTFVNCISGYLKSSATKRFERYNDSFFEIIGYLSDWGSCCSAASVGFDYYRQKSSDEFKTSVTRELNKRFNENLNIRTEMTIDEIDQEFILSNASQDGK</sequence>
<accession>A0A139MBL2</accession>
<protein>
    <recommendedName>
        <fullName evidence="3">DUF4259 domain-containing protein</fullName>
    </recommendedName>
</protein>
<reference evidence="1 2" key="1">
    <citation type="submission" date="2016-01" db="EMBL/GenBank/DDBJ databases">
        <title>Highly variable Streptococcus oralis are common among viridans streptococci isolated from primates.</title>
        <authorList>
            <person name="Denapaite D."/>
            <person name="Rieger M."/>
            <person name="Koendgen S."/>
            <person name="Brueckner R."/>
            <person name="Ochigava I."/>
            <person name="Kappeler P."/>
            <person name="Maetz-Rensing K."/>
            <person name="Leendertz F."/>
            <person name="Hakenbeck R."/>
        </authorList>
    </citation>
    <scope>NUCLEOTIDE SEQUENCE [LARGE SCALE GENOMIC DNA]</scope>
    <source>
        <strain evidence="1 2">DD05</strain>
    </source>
</reference>
<proteinExistence type="predicted"/>
<dbReference type="Proteomes" id="UP000070541">
    <property type="component" value="Unassembled WGS sequence"/>
</dbReference>
<organism evidence="1 2">
    <name type="scientific">Streptococcus oralis</name>
    <dbReference type="NCBI Taxonomy" id="1303"/>
    <lineage>
        <taxon>Bacteria</taxon>
        <taxon>Bacillati</taxon>
        <taxon>Bacillota</taxon>
        <taxon>Bacilli</taxon>
        <taxon>Lactobacillales</taxon>
        <taxon>Streptococcaceae</taxon>
        <taxon>Streptococcus</taxon>
    </lineage>
</organism>
<evidence type="ECO:0000313" key="1">
    <source>
        <dbReference type="EMBL" id="KXT61140.1"/>
    </source>
</evidence>
<gene>
    <name evidence="1" type="ORF">SORDD05_00373</name>
</gene>
<dbReference type="EMBL" id="LQOG01000014">
    <property type="protein sequence ID" value="KXT61140.1"/>
    <property type="molecule type" value="Genomic_DNA"/>
</dbReference>
<dbReference type="AlphaFoldDB" id="A0A139MBL2"/>
<comment type="caution">
    <text evidence="1">The sequence shown here is derived from an EMBL/GenBank/DDBJ whole genome shotgun (WGS) entry which is preliminary data.</text>
</comment>
<evidence type="ECO:0000313" key="2">
    <source>
        <dbReference type="Proteomes" id="UP000070541"/>
    </source>
</evidence>